<protein>
    <submittedName>
        <fullName evidence="1">Uncharacterized protein</fullName>
    </submittedName>
</protein>
<gene>
    <name evidence="1" type="ORF">GLOINDRAFT_89620</name>
</gene>
<dbReference type="HOGENOM" id="CLU_2147202_0_0_1"/>
<reference evidence="1" key="1">
    <citation type="submission" date="2013-07" db="EMBL/GenBank/DDBJ databases">
        <title>The genome of an arbuscular mycorrhizal fungus provides insights into the evolution of the oldest plant symbiosis.</title>
        <authorList>
            <consortium name="DOE Joint Genome Institute"/>
            <person name="Tisserant E."/>
            <person name="Malbreil M."/>
            <person name="Kuo A."/>
            <person name="Kohler A."/>
            <person name="Symeonidi A."/>
            <person name="Balestrini R."/>
            <person name="Charron P."/>
            <person name="Duensing N."/>
            <person name="Frei-dit-Frey N."/>
            <person name="Gianinazzi-Pearson V."/>
            <person name="Gilbert B."/>
            <person name="Handa Y."/>
            <person name="Hijri M."/>
            <person name="Kaul R."/>
            <person name="Kawaguchi M."/>
            <person name="Krajinski F."/>
            <person name="Lammers P."/>
            <person name="Lapierre D."/>
            <person name="Masclaux F.G."/>
            <person name="Murat C."/>
            <person name="Morin E."/>
            <person name="Ndikumana S."/>
            <person name="Pagni M."/>
            <person name="Petitpierre D."/>
            <person name="Requena N."/>
            <person name="Rosikiewicz P."/>
            <person name="Riley R."/>
            <person name="Saito K."/>
            <person name="San Clemente H."/>
            <person name="Shapiro H."/>
            <person name="van Tuinen D."/>
            <person name="Becard G."/>
            <person name="Bonfante P."/>
            <person name="Paszkowski U."/>
            <person name="Shachar-Hill Y."/>
            <person name="Young J.P."/>
            <person name="Sanders I.R."/>
            <person name="Henrissat B."/>
            <person name="Rensing S.A."/>
            <person name="Grigoriev I.V."/>
            <person name="Corradi N."/>
            <person name="Roux C."/>
            <person name="Martin F."/>
        </authorList>
    </citation>
    <scope>NUCLEOTIDE SEQUENCE</scope>
    <source>
        <strain evidence="1">DAOM 197198</strain>
    </source>
</reference>
<proteinExistence type="predicted"/>
<dbReference type="EMBL" id="KI300624">
    <property type="protein sequence ID" value="ERZ96224.1"/>
    <property type="molecule type" value="Genomic_DNA"/>
</dbReference>
<sequence>MSLHMIINVTSFLFPSHYHEYVTTLIMKFRNISRSMCQEKDSIISPIITNIGVIQQTMINAREGLDNQDNIPTSHYSRLDYVKAVFLKWTCTFPRIIYYHYVVRDNIFLLGE</sequence>
<accession>U9SK21</accession>
<evidence type="ECO:0000313" key="1">
    <source>
        <dbReference type="EMBL" id="ERZ96224.1"/>
    </source>
</evidence>
<name>U9SK21_RHIID</name>
<organism evidence="1">
    <name type="scientific">Rhizophagus irregularis (strain DAOM 181602 / DAOM 197198 / MUCL 43194)</name>
    <name type="common">Arbuscular mycorrhizal fungus</name>
    <name type="synonym">Glomus intraradices</name>
    <dbReference type="NCBI Taxonomy" id="747089"/>
    <lineage>
        <taxon>Eukaryota</taxon>
        <taxon>Fungi</taxon>
        <taxon>Fungi incertae sedis</taxon>
        <taxon>Mucoromycota</taxon>
        <taxon>Glomeromycotina</taxon>
        <taxon>Glomeromycetes</taxon>
        <taxon>Glomerales</taxon>
        <taxon>Glomeraceae</taxon>
        <taxon>Rhizophagus</taxon>
    </lineage>
</organism>
<dbReference type="AlphaFoldDB" id="U9SK21"/>